<evidence type="ECO:0000313" key="2">
    <source>
        <dbReference type="EMBL" id="MBN9413571.1"/>
    </source>
</evidence>
<gene>
    <name evidence="2" type="ORF">J0H12_06595</name>
</gene>
<dbReference type="FunFam" id="3.40.50.720:FF:000084">
    <property type="entry name" value="Short-chain dehydrogenase reductase"/>
    <property type="match status" value="1"/>
</dbReference>
<dbReference type="PROSITE" id="PS00061">
    <property type="entry name" value="ADH_SHORT"/>
    <property type="match status" value="1"/>
</dbReference>
<dbReference type="AlphaFoldDB" id="A0A8J7TVB7"/>
<dbReference type="InterPro" id="IPR050259">
    <property type="entry name" value="SDR"/>
</dbReference>
<evidence type="ECO:0000256" key="1">
    <source>
        <dbReference type="ARBA" id="ARBA00006484"/>
    </source>
</evidence>
<dbReference type="GO" id="GO:0032787">
    <property type="term" value="P:monocarboxylic acid metabolic process"/>
    <property type="evidence" value="ECO:0007669"/>
    <property type="project" value="UniProtKB-ARBA"/>
</dbReference>
<comment type="caution">
    <text evidence="2">The sequence shown here is derived from an EMBL/GenBank/DDBJ whole genome shotgun (WGS) entry which is preliminary data.</text>
</comment>
<evidence type="ECO:0000313" key="3">
    <source>
        <dbReference type="Proteomes" id="UP000664414"/>
    </source>
</evidence>
<accession>A0A8J7TVB7</accession>
<organism evidence="2 3">
    <name type="scientific">Candidatus Paracaedimonas acanthamoebae</name>
    <dbReference type="NCBI Taxonomy" id="244581"/>
    <lineage>
        <taxon>Bacteria</taxon>
        <taxon>Pseudomonadati</taxon>
        <taxon>Pseudomonadota</taxon>
        <taxon>Alphaproteobacteria</taxon>
        <taxon>Holosporales</taxon>
        <taxon>Caedimonadaceae</taxon>
        <taxon>Candidatus Paracaedimonas</taxon>
    </lineage>
</organism>
<dbReference type="GO" id="GO:0003858">
    <property type="term" value="F:3-hydroxybutyrate dehydrogenase activity"/>
    <property type="evidence" value="ECO:0007669"/>
    <property type="project" value="UniProtKB-EC"/>
</dbReference>
<dbReference type="InterPro" id="IPR020904">
    <property type="entry name" value="Sc_DH/Rdtase_CS"/>
</dbReference>
<dbReference type="Gene3D" id="3.40.50.720">
    <property type="entry name" value="NAD(P)-binding Rossmann-like Domain"/>
    <property type="match status" value="1"/>
</dbReference>
<reference evidence="2" key="1">
    <citation type="submission" date="2021-02" db="EMBL/GenBank/DDBJ databases">
        <title>Thiocyanate and organic carbon inputs drive convergent selection for specific autotrophic Afipia and Thiobacillus strains within complex microbiomes.</title>
        <authorList>
            <person name="Huddy R.J."/>
            <person name="Sachdeva R."/>
            <person name="Kadzinga F."/>
            <person name="Kantor R.S."/>
            <person name="Harrison S.T.L."/>
            <person name="Banfield J.F."/>
        </authorList>
    </citation>
    <scope>NUCLEOTIDE SEQUENCE</scope>
    <source>
        <strain evidence="2">SCN18_10_11_15_R4_P_38_20</strain>
    </source>
</reference>
<proteinExistence type="inferred from homology"/>
<sequence length="260" mass="27633">MLKGKVAVITGSTSGIGLSIATKFAEAGASIMLNGFGEPEMITKLCATLEKTYNVQVGYMGVDLSKPSGPQELISETQKIFGRLDILVNNAGIQHVAAVEDFPTEKWEKILSLNLSASFYGIQAALPLMKAQKWGRLINIASAHGLVASAFKSAYVAAKHGLVGLTKTVALETAQENITCNAICPGWVLTPLVEHQIQERVQKEGISYEQANLNLLSEKQPSQRFVSPEEIGDLAVFLCGPGGNSITGSALSIDGGWTAQ</sequence>
<keyword evidence="2" id="KW-0560">Oxidoreductase</keyword>
<dbReference type="Pfam" id="PF13561">
    <property type="entry name" value="adh_short_C2"/>
    <property type="match status" value="1"/>
</dbReference>
<dbReference type="PANTHER" id="PTHR42879:SF2">
    <property type="entry name" value="3-OXOACYL-[ACYL-CARRIER-PROTEIN] REDUCTASE FABG"/>
    <property type="match status" value="1"/>
</dbReference>
<dbReference type="InterPro" id="IPR011294">
    <property type="entry name" value="3-OHbutyrate_DH"/>
</dbReference>
<dbReference type="NCBIfam" id="TIGR01963">
    <property type="entry name" value="PHB_DH"/>
    <property type="match status" value="1"/>
</dbReference>
<name>A0A8J7TVB7_9PROT</name>
<dbReference type="InterPro" id="IPR036291">
    <property type="entry name" value="NAD(P)-bd_dom_sf"/>
</dbReference>
<dbReference type="Proteomes" id="UP000664414">
    <property type="component" value="Unassembled WGS sequence"/>
</dbReference>
<dbReference type="NCBIfam" id="NF009093">
    <property type="entry name" value="PRK12429.1"/>
    <property type="match status" value="1"/>
</dbReference>
<dbReference type="PANTHER" id="PTHR42879">
    <property type="entry name" value="3-OXOACYL-(ACYL-CARRIER-PROTEIN) REDUCTASE"/>
    <property type="match status" value="1"/>
</dbReference>
<dbReference type="PRINTS" id="PR00080">
    <property type="entry name" value="SDRFAMILY"/>
</dbReference>
<dbReference type="SUPFAM" id="SSF51735">
    <property type="entry name" value="NAD(P)-binding Rossmann-fold domains"/>
    <property type="match status" value="1"/>
</dbReference>
<comment type="similarity">
    <text evidence="1">Belongs to the short-chain dehydrogenases/reductases (SDR) family.</text>
</comment>
<dbReference type="EC" id="1.1.1.30" evidence="2"/>
<dbReference type="PRINTS" id="PR00081">
    <property type="entry name" value="GDHRDH"/>
</dbReference>
<dbReference type="InterPro" id="IPR002347">
    <property type="entry name" value="SDR_fam"/>
</dbReference>
<dbReference type="EMBL" id="JAFKGL010000027">
    <property type="protein sequence ID" value="MBN9413571.1"/>
    <property type="molecule type" value="Genomic_DNA"/>
</dbReference>
<protein>
    <submittedName>
        <fullName evidence="2">3-hydroxybutyrate dehydrogenase</fullName>
        <ecNumber evidence="2">1.1.1.30</ecNumber>
    </submittedName>
</protein>